<reference evidence="2 3" key="1">
    <citation type="journal article" date="2015" name="Genome Biol. Evol.">
        <title>Phylogenomic analyses indicate that early fungi evolved digesting cell walls of algal ancestors of land plants.</title>
        <authorList>
            <person name="Chang Y."/>
            <person name="Wang S."/>
            <person name="Sekimoto S."/>
            <person name="Aerts A.L."/>
            <person name="Choi C."/>
            <person name="Clum A."/>
            <person name="LaButti K.M."/>
            <person name="Lindquist E.A."/>
            <person name="Yee Ngan C."/>
            <person name="Ohm R.A."/>
            <person name="Salamov A.A."/>
            <person name="Grigoriev I.V."/>
            <person name="Spatafora J.W."/>
            <person name="Berbee M.L."/>
        </authorList>
    </citation>
    <scope>NUCLEOTIDE SEQUENCE [LARGE SCALE GENOMIC DNA]</scope>
    <source>
        <strain evidence="2 3">JEL478</strain>
    </source>
</reference>
<name>A0A139AXC6_GONPJ</name>
<organism evidence="2 3">
    <name type="scientific">Gonapodya prolifera (strain JEL478)</name>
    <name type="common">Monoblepharis prolifera</name>
    <dbReference type="NCBI Taxonomy" id="1344416"/>
    <lineage>
        <taxon>Eukaryota</taxon>
        <taxon>Fungi</taxon>
        <taxon>Fungi incertae sedis</taxon>
        <taxon>Chytridiomycota</taxon>
        <taxon>Chytridiomycota incertae sedis</taxon>
        <taxon>Monoblepharidomycetes</taxon>
        <taxon>Monoblepharidales</taxon>
        <taxon>Gonapodyaceae</taxon>
        <taxon>Gonapodya</taxon>
    </lineage>
</organism>
<feature type="region of interest" description="Disordered" evidence="1">
    <location>
        <begin position="64"/>
        <end position="171"/>
    </location>
</feature>
<protein>
    <submittedName>
        <fullName evidence="2">Uncharacterized protein</fullName>
    </submittedName>
</protein>
<gene>
    <name evidence="2" type="ORF">M427DRAFT_66097</name>
</gene>
<sequence length="229" mass="26043">MPRSIHPPRSPPVPALAHRGQVVNAPDTESLRRRAQILARETEKRRRALMARAHEARLMEIREREEAARERRKAAENRTMWFRRVQEEERRKREDGKWTKGGKGISASEPQASRRKGVRERENEKKRSRESEAVAQGPSQGRQEEESELVANPANSPLSSPPAPEVTEAAKKPIRILVDDLNDLLGSNSHADDRAREEGVAPEARLRTTVQMFLGHFFPFPADDYAVVL</sequence>
<evidence type="ECO:0000313" key="2">
    <source>
        <dbReference type="EMBL" id="KXS21378.1"/>
    </source>
</evidence>
<feature type="compositionally biased region" description="Basic and acidic residues" evidence="1">
    <location>
        <begin position="64"/>
        <end position="76"/>
    </location>
</feature>
<dbReference type="EMBL" id="KQ965733">
    <property type="protein sequence ID" value="KXS21378.1"/>
    <property type="molecule type" value="Genomic_DNA"/>
</dbReference>
<keyword evidence="3" id="KW-1185">Reference proteome</keyword>
<proteinExistence type="predicted"/>
<evidence type="ECO:0000313" key="3">
    <source>
        <dbReference type="Proteomes" id="UP000070544"/>
    </source>
</evidence>
<dbReference type="AlphaFoldDB" id="A0A139AXC6"/>
<dbReference type="Proteomes" id="UP000070544">
    <property type="component" value="Unassembled WGS sequence"/>
</dbReference>
<feature type="region of interest" description="Disordered" evidence="1">
    <location>
        <begin position="1"/>
        <end position="29"/>
    </location>
</feature>
<feature type="compositionally biased region" description="Basic and acidic residues" evidence="1">
    <location>
        <begin position="119"/>
        <end position="132"/>
    </location>
</feature>
<accession>A0A139AXC6</accession>
<feature type="compositionally biased region" description="Basic and acidic residues" evidence="1">
    <location>
        <begin position="84"/>
        <end position="98"/>
    </location>
</feature>
<evidence type="ECO:0000256" key="1">
    <source>
        <dbReference type="SAM" id="MobiDB-lite"/>
    </source>
</evidence>